<dbReference type="Proteomes" id="UP001217089">
    <property type="component" value="Unassembled WGS sequence"/>
</dbReference>
<organism evidence="1 2">
    <name type="scientific">Tegillarca granosa</name>
    <name type="common">Malaysian cockle</name>
    <name type="synonym">Anadara granosa</name>
    <dbReference type="NCBI Taxonomy" id="220873"/>
    <lineage>
        <taxon>Eukaryota</taxon>
        <taxon>Metazoa</taxon>
        <taxon>Spiralia</taxon>
        <taxon>Lophotrochozoa</taxon>
        <taxon>Mollusca</taxon>
        <taxon>Bivalvia</taxon>
        <taxon>Autobranchia</taxon>
        <taxon>Pteriomorphia</taxon>
        <taxon>Arcoida</taxon>
        <taxon>Arcoidea</taxon>
        <taxon>Arcidae</taxon>
        <taxon>Tegillarca</taxon>
    </lineage>
</organism>
<accession>A0ABQ9EIM5</accession>
<evidence type="ECO:0008006" key="3">
    <source>
        <dbReference type="Google" id="ProtNLM"/>
    </source>
</evidence>
<name>A0ABQ9EIM5_TEGGR</name>
<sequence>MEFILQHFIFIVKPEVLLRNKRIGQSVGKETILECIINASPLEDYYWKRGSQKIVRDRDWNYRIEIYPEKPYTVYLRLHIVSLDAKYKDPTTTTTTVRTTTVRELTTTMNYRYRKIESQPGRYIGTGSTVK</sequence>
<evidence type="ECO:0000313" key="2">
    <source>
        <dbReference type="Proteomes" id="UP001217089"/>
    </source>
</evidence>
<dbReference type="InterPro" id="IPR036179">
    <property type="entry name" value="Ig-like_dom_sf"/>
</dbReference>
<dbReference type="EMBL" id="JARBDR010000903">
    <property type="protein sequence ID" value="KAJ8304276.1"/>
    <property type="molecule type" value="Genomic_DNA"/>
</dbReference>
<dbReference type="SUPFAM" id="SSF48726">
    <property type="entry name" value="Immunoglobulin"/>
    <property type="match status" value="1"/>
</dbReference>
<reference evidence="1 2" key="1">
    <citation type="submission" date="2022-12" db="EMBL/GenBank/DDBJ databases">
        <title>Chromosome-level genome of Tegillarca granosa.</title>
        <authorList>
            <person name="Kim J."/>
        </authorList>
    </citation>
    <scope>NUCLEOTIDE SEQUENCE [LARGE SCALE GENOMIC DNA]</scope>
    <source>
        <strain evidence="1">Teg-2019</strain>
        <tissue evidence="1">Adductor muscle</tissue>
    </source>
</reference>
<comment type="caution">
    <text evidence="1">The sequence shown here is derived from an EMBL/GenBank/DDBJ whole genome shotgun (WGS) entry which is preliminary data.</text>
</comment>
<protein>
    <recommendedName>
        <fullName evidence="3">Ig-like domain-containing protein</fullName>
    </recommendedName>
</protein>
<keyword evidence="2" id="KW-1185">Reference proteome</keyword>
<evidence type="ECO:0000313" key="1">
    <source>
        <dbReference type="EMBL" id="KAJ8304276.1"/>
    </source>
</evidence>
<proteinExistence type="predicted"/>
<gene>
    <name evidence="1" type="ORF">KUTeg_017859</name>
</gene>